<keyword evidence="6 9" id="KW-0472">Membrane</keyword>
<dbReference type="PANTHER" id="PTHR21444:SF15">
    <property type="entry name" value="RECEPTOR FOR RETINOL UPTAKE STRA6"/>
    <property type="match status" value="1"/>
</dbReference>
<organism evidence="12 14">
    <name type="scientific">Rotaria sordida</name>
    <dbReference type="NCBI Taxonomy" id="392033"/>
    <lineage>
        <taxon>Eukaryota</taxon>
        <taxon>Metazoa</taxon>
        <taxon>Spiralia</taxon>
        <taxon>Gnathifera</taxon>
        <taxon>Rotifera</taxon>
        <taxon>Eurotatoria</taxon>
        <taxon>Bdelloidea</taxon>
        <taxon>Philodinida</taxon>
        <taxon>Philodinidae</taxon>
        <taxon>Rotaria</taxon>
    </lineage>
</organism>
<dbReference type="GO" id="GO:0005886">
    <property type="term" value="C:plasma membrane"/>
    <property type="evidence" value="ECO:0007669"/>
    <property type="project" value="UniProtKB-SubCell"/>
</dbReference>
<feature type="transmembrane region" description="Helical" evidence="9">
    <location>
        <begin position="526"/>
        <end position="548"/>
    </location>
</feature>
<evidence type="ECO:0000313" key="14">
    <source>
        <dbReference type="Proteomes" id="UP000663882"/>
    </source>
</evidence>
<keyword evidence="2" id="KW-0813">Transport</keyword>
<protein>
    <recommendedName>
        <fullName evidence="11">EGF-like domain-containing protein</fullName>
    </recommendedName>
</protein>
<dbReference type="GO" id="GO:0034632">
    <property type="term" value="F:retinol transmembrane transporter activity"/>
    <property type="evidence" value="ECO:0007669"/>
    <property type="project" value="InterPro"/>
</dbReference>
<feature type="transmembrane region" description="Helical" evidence="9">
    <location>
        <begin position="456"/>
        <end position="478"/>
    </location>
</feature>
<evidence type="ECO:0000256" key="8">
    <source>
        <dbReference type="PROSITE-ProRule" id="PRU00076"/>
    </source>
</evidence>
<comment type="caution">
    <text evidence="12">The sequence shown here is derived from an EMBL/GenBank/DDBJ whole genome shotgun (WGS) entry which is preliminary data.</text>
</comment>
<dbReference type="Proteomes" id="UP000663882">
    <property type="component" value="Unassembled WGS sequence"/>
</dbReference>
<evidence type="ECO:0000313" key="13">
    <source>
        <dbReference type="EMBL" id="CAF4014040.1"/>
    </source>
</evidence>
<evidence type="ECO:0000259" key="11">
    <source>
        <dbReference type="PROSITE" id="PS50026"/>
    </source>
</evidence>
<feature type="domain" description="EGF-like" evidence="11">
    <location>
        <begin position="20"/>
        <end position="58"/>
    </location>
</feature>
<evidence type="ECO:0000256" key="7">
    <source>
        <dbReference type="ARBA" id="ARBA00023170"/>
    </source>
</evidence>
<feature type="transmembrane region" description="Helical" evidence="9">
    <location>
        <begin position="593"/>
        <end position="613"/>
    </location>
</feature>
<keyword evidence="5 9" id="KW-1133">Transmembrane helix</keyword>
<evidence type="ECO:0000256" key="3">
    <source>
        <dbReference type="ARBA" id="ARBA00022475"/>
    </source>
</evidence>
<feature type="transmembrane region" description="Helical" evidence="9">
    <location>
        <begin position="182"/>
        <end position="200"/>
    </location>
</feature>
<proteinExistence type="predicted"/>
<feature type="signal peptide" evidence="10">
    <location>
        <begin position="1"/>
        <end position="20"/>
    </location>
</feature>
<reference evidence="12" key="1">
    <citation type="submission" date="2021-02" db="EMBL/GenBank/DDBJ databases">
        <authorList>
            <person name="Nowell W R."/>
        </authorList>
    </citation>
    <scope>NUCLEOTIDE SEQUENCE</scope>
</reference>
<evidence type="ECO:0000256" key="10">
    <source>
        <dbReference type="SAM" id="SignalP"/>
    </source>
</evidence>
<evidence type="ECO:0000313" key="12">
    <source>
        <dbReference type="EMBL" id="CAF1449831.1"/>
    </source>
</evidence>
<dbReference type="GO" id="GO:0071939">
    <property type="term" value="P:vitamin A import into cell"/>
    <property type="evidence" value="ECO:0007669"/>
    <property type="project" value="TreeGrafter"/>
</dbReference>
<accession>A0A815PIV8</accession>
<feature type="transmembrane region" description="Helical" evidence="9">
    <location>
        <begin position="569"/>
        <end position="587"/>
    </location>
</feature>
<dbReference type="InterPro" id="IPR026612">
    <property type="entry name" value="STRA6-like"/>
</dbReference>
<keyword evidence="10" id="KW-0732">Signal</keyword>
<dbReference type="InterPro" id="IPR000742">
    <property type="entry name" value="EGF"/>
</dbReference>
<dbReference type="PROSITE" id="PS00022">
    <property type="entry name" value="EGF_1"/>
    <property type="match status" value="1"/>
</dbReference>
<sequence length="855" mass="98629">MSSVNTLIVTILSLTVVVDGLSNCSKYNPCSQYGYCRTDSNGNMSCECKFWWAGTICDEQTTSGKQVIAFGCISAFVIALYYGLGLVRYIRNRKNKSKENQKKENIEYPKLLDVALKTVRRAPRLSLFLTTVLIIIVATAGLLGKWKILQPIHDEIVNKYQTKQSLYYIPNSFCNSIIFDQFNVITFPVACLLIIMFIIVTKRTSLMRDKCHGYGGLPIPVDFISGVDRKFAAVVFAICADELITIFLELVGGRASREGEGIILTYLLHLLQVFVMGFRYYPFLAAVYINSIFTLICATLYAWLDYSITIVKQGMCEPDFYSTYDQYRVKNSTTVDVMFLYYGTGPALIAIQLCTDIPRYLCLAYINVKLPLLLIDKIYFKFKGNVSLEKKLLLKLTLEQRILARVSRPNSVEMLYVQNLFRSTNQRPHTKNLFGRLIPKKIYEWRDDFLYSSRILCVYSSIFLLLYFVAIQACVRVIPYLSLVQTFLQRVFDGVTGLIAAFSTNDNTEVNGNTSNFPVPSLVRPYIIALFLTLIIIIIQLLVFLVNIRRNLLQTYRGDDSEIPRRQRLHYISCSSGNIHFAGYFIGYLIWGFILIALLSTIISISIEAFITYGSVRIIEKILKYIIPVVLPILLKQYINILLAQYVFLQHYGEVLALNNRRILMIFIYFNFFLDAFLGFVSSIFRLIQSLIGGILYMCRLDYSPLGRKLETWDGGFSAYCGLIHTECTHRHPIMLVFVSHLYTQYIMRQWVNKKIFFTDLSIEKKYRIQIRPSSRYIRKWKLGAFLIRNPMLVFYRKAFLNQLHIEEVRALNDIDDNGEKNMKQRLSIYTRRMSAAQLSIASDNSIKYGKTERF</sequence>
<keyword evidence="8" id="KW-0245">EGF-like domain</keyword>
<dbReference type="AlphaFoldDB" id="A0A815PIV8"/>
<keyword evidence="8" id="KW-1015">Disulfide bond</keyword>
<feature type="transmembrane region" description="Helical" evidence="9">
    <location>
        <begin position="625"/>
        <end position="648"/>
    </location>
</feature>
<evidence type="ECO:0000256" key="9">
    <source>
        <dbReference type="SAM" id="Phobius"/>
    </source>
</evidence>
<dbReference type="OrthoDB" id="2376984at2759"/>
<feature type="chain" id="PRO_5035607705" description="EGF-like domain-containing protein" evidence="10">
    <location>
        <begin position="21"/>
        <end position="855"/>
    </location>
</feature>
<evidence type="ECO:0000256" key="4">
    <source>
        <dbReference type="ARBA" id="ARBA00022692"/>
    </source>
</evidence>
<feature type="transmembrane region" description="Helical" evidence="9">
    <location>
        <begin position="287"/>
        <end position="304"/>
    </location>
</feature>
<comment type="caution">
    <text evidence="8">Lacks conserved residue(s) required for the propagation of feature annotation.</text>
</comment>
<feature type="transmembrane region" description="Helical" evidence="9">
    <location>
        <begin position="68"/>
        <end position="90"/>
    </location>
</feature>
<dbReference type="EMBL" id="CAJOAX010007619">
    <property type="protein sequence ID" value="CAF4014040.1"/>
    <property type="molecule type" value="Genomic_DNA"/>
</dbReference>
<evidence type="ECO:0000256" key="1">
    <source>
        <dbReference type="ARBA" id="ARBA00004651"/>
    </source>
</evidence>
<dbReference type="GO" id="GO:0038023">
    <property type="term" value="F:signaling receptor activity"/>
    <property type="evidence" value="ECO:0007669"/>
    <property type="project" value="InterPro"/>
</dbReference>
<keyword evidence="4 9" id="KW-0812">Transmembrane</keyword>
<name>A0A815PIV8_9BILA</name>
<evidence type="ECO:0000256" key="2">
    <source>
        <dbReference type="ARBA" id="ARBA00022448"/>
    </source>
</evidence>
<feature type="transmembrane region" description="Helical" evidence="9">
    <location>
        <begin position="663"/>
        <end position="688"/>
    </location>
</feature>
<dbReference type="PROSITE" id="PS50026">
    <property type="entry name" value="EGF_3"/>
    <property type="match status" value="1"/>
</dbReference>
<feature type="transmembrane region" description="Helical" evidence="9">
    <location>
        <begin position="125"/>
        <end position="144"/>
    </location>
</feature>
<keyword evidence="7" id="KW-0675">Receptor</keyword>
<comment type="subcellular location">
    <subcellularLocation>
        <location evidence="1">Cell membrane</location>
        <topology evidence="1">Multi-pass membrane protein</topology>
    </subcellularLocation>
</comment>
<evidence type="ECO:0000256" key="5">
    <source>
        <dbReference type="ARBA" id="ARBA00022989"/>
    </source>
</evidence>
<dbReference type="Proteomes" id="UP000663823">
    <property type="component" value="Unassembled WGS sequence"/>
</dbReference>
<dbReference type="Pfam" id="PF14752">
    <property type="entry name" value="RBP_receptor"/>
    <property type="match status" value="2"/>
</dbReference>
<feature type="disulfide bond" evidence="8">
    <location>
        <begin position="48"/>
        <end position="57"/>
    </location>
</feature>
<dbReference type="EMBL" id="CAJNOO010006540">
    <property type="protein sequence ID" value="CAF1449831.1"/>
    <property type="molecule type" value="Genomic_DNA"/>
</dbReference>
<dbReference type="PANTHER" id="PTHR21444">
    <property type="entry name" value="COILED-COIL DOMAIN-CONTAINING PROTEIN 180"/>
    <property type="match status" value="1"/>
</dbReference>
<evidence type="ECO:0000256" key="6">
    <source>
        <dbReference type="ARBA" id="ARBA00023136"/>
    </source>
</evidence>
<keyword evidence="3" id="KW-1003">Cell membrane</keyword>
<gene>
    <name evidence="13" type="ORF">OTI717_LOCUS29717</name>
    <name evidence="12" type="ORF">RFH988_LOCUS36703</name>
</gene>
<feature type="transmembrane region" description="Helical" evidence="9">
    <location>
        <begin position="263"/>
        <end position="281"/>
    </location>
</feature>